<dbReference type="PROSITE" id="PS51257">
    <property type="entry name" value="PROKAR_LIPOPROTEIN"/>
    <property type="match status" value="1"/>
</dbReference>
<organism evidence="2 3">
    <name type="scientific">Rhodanobacter lindaniclasticus</name>
    <dbReference type="NCBI Taxonomy" id="75310"/>
    <lineage>
        <taxon>Bacteria</taxon>
        <taxon>Pseudomonadati</taxon>
        <taxon>Pseudomonadota</taxon>
        <taxon>Gammaproteobacteria</taxon>
        <taxon>Lysobacterales</taxon>
        <taxon>Rhodanobacteraceae</taxon>
        <taxon>Rhodanobacter</taxon>
    </lineage>
</organism>
<keyword evidence="1" id="KW-0732">Signal</keyword>
<name>A0A4S3KF90_9GAMM</name>
<proteinExistence type="predicted"/>
<gene>
    <name evidence="2" type="ORF">B1991_10090</name>
</gene>
<protein>
    <recommendedName>
        <fullName evidence="4">Lipoprotein</fullName>
    </recommendedName>
</protein>
<dbReference type="AlphaFoldDB" id="A0A4S3KF90"/>
<keyword evidence="3" id="KW-1185">Reference proteome</keyword>
<dbReference type="EMBL" id="MWIO01000027">
    <property type="protein sequence ID" value="THD07255.1"/>
    <property type="molecule type" value="Genomic_DNA"/>
</dbReference>
<evidence type="ECO:0000313" key="2">
    <source>
        <dbReference type="EMBL" id="THD07255.1"/>
    </source>
</evidence>
<dbReference type="Proteomes" id="UP000306317">
    <property type="component" value="Unassembled WGS sequence"/>
</dbReference>
<dbReference type="OrthoDB" id="9815328at2"/>
<reference evidence="2 3" key="1">
    <citation type="submission" date="2017-02" db="EMBL/GenBank/DDBJ databases">
        <title>Whole genome sequencing of Rhodanobacter lindaniclasticus DSM 17932.</title>
        <authorList>
            <person name="Kumar S."/>
            <person name="Patil P."/>
            <person name="Patil P.B."/>
        </authorList>
    </citation>
    <scope>NUCLEOTIDE SEQUENCE [LARGE SCALE GENOMIC DNA]</scope>
    <source>
        <strain evidence="2 3">DSM 17932</strain>
    </source>
</reference>
<feature type="chain" id="PRO_5020327212" description="Lipoprotein" evidence="1">
    <location>
        <begin position="30"/>
        <end position="137"/>
    </location>
</feature>
<feature type="signal peptide" evidence="1">
    <location>
        <begin position="1"/>
        <end position="29"/>
    </location>
</feature>
<dbReference type="RefSeq" id="WP_136258601.1">
    <property type="nucleotide sequence ID" value="NZ_MWIO01000027.1"/>
</dbReference>
<sequence>MDRLLKRTALVFLATLALVACTSAPLKPAAPIAVPAGVSQAQVKTSIINALEGRGWTLDNLADGDILTTLHLREHTATIRITYDAAAVNLTYLRSTNLNYREKGNQRSIHRNYNGWIDYLEQDIRRNLQNTHALENR</sequence>
<comment type="caution">
    <text evidence="2">The sequence shown here is derived from an EMBL/GenBank/DDBJ whole genome shotgun (WGS) entry which is preliminary data.</text>
</comment>
<accession>A0A4S3KF90</accession>
<evidence type="ECO:0000256" key="1">
    <source>
        <dbReference type="SAM" id="SignalP"/>
    </source>
</evidence>
<evidence type="ECO:0008006" key="4">
    <source>
        <dbReference type="Google" id="ProtNLM"/>
    </source>
</evidence>
<evidence type="ECO:0000313" key="3">
    <source>
        <dbReference type="Proteomes" id="UP000306317"/>
    </source>
</evidence>